<protein>
    <recommendedName>
        <fullName evidence="10">AN1-type domain-containing protein</fullName>
    </recommendedName>
</protein>
<evidence type="ECO:0000256" key="4">
    <source>
        <dbReference type="ARBA" id="ARBA00022833"/>
    </source>
</evidence>
<dbReference type="Gene3D" id="4.10.1110.10">
    <property type="entry name" value="AN1-like Zinc finger"/>
    <property type="match status" value="1"/>
</dbReference>
<keyword evidence="3 5" id="KW-0863">Zinc-finger</keyword>
<keyword evidence="2" id="KW-0479">Metal-binding</keyword>
<dbReference type="SUPFAM" id="SSF118310">
    <property type="entry name" value="AN1-like Zinc finger"/>
    <property type="match status" value="1"/>
</dbReference>
<accession>A0A7C8ZX09</accession>
<dbReference type="FunFam" id="4.10.1110.10:FF:000001">
    <property type="entry name" value="Zinc finger AN1-type containing 6"/>
    <property type="match status" value="1"/>
</dbReference>
<feature type="domain" description="A20-type" evidence="7">
    <location>
        <begin position="8"/>
        <end position="42"/>
    </location>
</feature>
<dbReference type="InterPro" id="IPR035896">
    <property type="entry name" value="AN1-like_Znf"/>
</dbReference>
<comment type="function">
    <text evidence="1">May be involved in environmental stress response.</text>
</comment>
<dbReference type="GO" id="GO:0008270">
    <property type="term" value="F:zinc ion binding"/>
    <property type="evidence" value="ECO:0007669"/>
    <property type="project" value="UniProtKB-KW"/>
</dbReference>
<dbReference type="GO" id="GO:0003677">
    <property type="term" value="F:DNA binding"/>
    <property type="evidence" value="ECO:0007669"/>
    <property type="project" value="InterPro"/>
</dbReference>
<reference evidence="9" key="1">
    <citation type="journal article" date="2013" name="J. Plant Res.">
        <title>Effect of fungi and light on seed germination of three Opuntia species from semiarid lands of central Mexico.</title>
        <authorList>
            <person name="Delgado-Sanchez P."/>
            <person name="Jimenez-Bremont J.F."/>
            <person name="Guerrero-Gonzalez Mde L."/>
            <person name="Flores J."/>
        </authorList>
    </citation>
    <scope>NUCLEOTIDE SEQUENCE</scope>
    <source>
        <tissue evidence="9">Cladode</tissue>
    </source>
</reference>
<evidence type="ECO:0000256" key="5">
    <source>
        <dbReference type="PROSITE-ProRule" id="PRU00449"/>
    </source>
</evidence>
<sequence length="159" mass="17168">MANQSQNSGDVPLCANNCGFFGNPATNNLCSKCYKEYLMKQSKELGDSLLSANKSDDQKVEEENKQELGNQGVEETVQAGGGSGASSDSNVTENRPANRCNLCKKKVGLTGFKCKCGQTFCSLHRYSDKHNCVFDYKGAAQDAIARANPVVKADKVDKI</sequence>
<feature type="region of interest" description="Disordered" evidence="6">
    <location>
        <begin position="52"/>
        <end position="94"/>
    </location>
</feature>
<dbReference type="PROSITE" id="PS51036">
    <property type="entry name" value="ZF_A20"/>
    <property type="match status" value="1"/>
</dbReference>
<reference evidence="9" key="2">
    <citation type="submission" date="2020-07" db="EMBL/GenBank/DDBJ databases">
        <authorList>
            <person name="Vera ALvarez R."/>
            <person name="Arias-Moreno D.M."/>
            <person name="Jimenez-Jacinto V."/>
            <person name="Jimenez-Bremont J.F."/>
            <person name="Swaminathan K."/>
            <person name="Moose S.P."/>
            <person name="Guerrero-Gonzalez M.L."/>
            <person name="Marino-Ramirez L."/>
            <person name="Landsman D."/>
            <person name="Rodriguez-Kessler M."/>
            <person name="Delgado-Sanchez P."/>
        </authorList>
    </citation>
    <scope>NUCLEOTIDE SEQUENCE</scope>
    <source>
        <tissue evidence="9">Cladode</tissue>
    </source>
</reference>
<dbReference type="Pfam" id="PF01428">
    <property type="entry name" value="zf-AN1"/>
    <property type="match status" value="1"/>
</dbReference>
<dbReference type="EMBL" id="GISG01180708">
    <property type="protein sequence ID" value="MBA4653759.1"/>
    <property type="molecule type" value="Transcribed_RNA"/>
</dbReference>
<dbReference type="AlphaFoldDB" id="A0A7C8ZX09"/>
<feature type="domain" description="AN1-type" evidence="8">
    <location>
        <begin position="94"/>
        <end position="140"/>
    </location>
</feature>
<proteinExistence type="predicted"/>
<dbReference type="PANTHER" id="PTHR10634:SF149">
    <property type="entry name" value="AN1-TYPE DOMAIN-CONTAINING PROTEIN-RELATED"/>
    <property type="match status" value="1"/>
</dbReference>
<dbReference type="InterPro" id="IPR002653">
    <property type="entry name" value="Znf_A20"/>
</dbReference>
<evidence type="ECO:0000256" key="3">
    <source>
        <dbReference type="ARBA" id="ARBA00022771"/>
    </source>
</evidence>
<dbReference type="PROSITE" id="PS51039">
    <property type="entry name" value="ZF_AN1"/>
    <property type="match status" value="1"/>
</dbReference>
<dbReference type="Gene3D" id="1.20.5.4770">
    <property type="match status" value="1"/>
</dbReference>
<evidence type="ECO:0000256" key="6">
    <source>
        <dbReference type="SAM" id="MobiDB-lite"/>
    </source>
</evidence>
<evidence type="ECO:0000259" key="7">
    <source>
        <dbReference type="PROSITE" id="PS51036"/>
    </source>
</evidence>
<dbReference type="InterPro" id="IPR050652">
    <property type="entry name" value="AN1_A20_ZnFinger"/>
</dbReference>
<dbReference type="SUPFAM" id="SSF57716">
    <property type="entry name" value="Glucocorticoid receptor-like (DNA-binding domain)"/>
    <property type="match status" value="1"/>
</dbReference>
<keyword evidence="4" id="KW-0862">Zinc</keyword>
<dbReference type="Pfam" id="PF01754">
    <property type="entry name" value="zf-A20"/>
    <property type="match status" value="1"/>
</dbReference>
<evidence type="ECO:0000256" key="1">
    <source>
        <dbReference type="ARBA" id="ARBA00003732"/>
    </source>
</evidence>
<evidence type="ECO:0000259" key="8">
    <source>
        <dbReference type="PROSITE" id="PS51039"/>
    </source>
</evidence>
<evidence type="ECO:0000313" key="9">
    <source>
        <dbReference type="EMBL" id="MBA4653759.1"/>
    </source>
</evidence>
<evidence type="ECO:0000256" key="2">
    <source>
        <dbReference type="ARBA" id="ARBA00022723"/>
    </source>
</evidence>
<evidence type="ECO:0008006" key="10">
    <source>
        <dbReference type="Google" id="ProtNLM"/>
    </source>
</evidence>
<organism evidence="9">
    <name type="scientific">Opuntia streptacantha</name>
    <name type="common">Prickly pear cactus</name>
    <name type="synonym">Opuntia cardona</name>
    <dbReference type="NCBI Taxonomy" id="393608"/>
    <lineage>
        <taxon>Eukaryota</taxon>
        <taxon>Viridiplantae</taxon>
        <taxon>Streptophyta</taxon>
        <taxon>Embryophyta</taxon>
        <taxon>Tracheophyta</taxon>
        <taxon>Spermatophyta</taxon>
        <taxon>Magnoliopsida</taxon>
        <taxon>eudicotyledons</taxon>
        <taxon>Gunneridae</taxon>
        <taxon>Pentapetalae</taxon>
        <taxon>Caryophyllales</taxon>
        <taxon>Cactineae</taxon>
        <taxon>Cactaceae</taxon>
        <taxon>Opuntioideae</taxon>
        <taxon>Opuntia</taxon>
    </lineage>
</organism>
<name>A0A7C8ZX09_OPUST</name>
<dbReference type="InterPro" id="IPR000058">
    <property type="entry name" value="Znf_AN1"/>
</dbReference>
<feature type="compositionally biased region" description="Basic and acidic residues" evidence="6">
    <location>
        <begin position="54"/>
        <end position="66"/>
    </location>
</feature>
<dbReference type="SMART" id="SM00259">
    <property type="entry name" value="ZnF_A20"/>
    <property type="match status" value="1"/>
</dbReference>
<dbReference type="PANTHER" id="PTHR10634">
    <property type="entry name" value="AN1-TYPE ZINC FINGER PROTEIN"/>
    <property type="match status" value="1"/>
</dbReference>
<dbReference type="SMART" id="SM00154">
    <property type="entry name" value="ZnF_AN1"/>
    <property type="match status" value="1"/>
</dbReference>